<dbReference type="VEuPathDB" id="FungiDB:PSHT_10897"/>
<dbReference type="PANTHER" id="PTHR33096:SF1">
    <property type="entry name" value="CXC1-LIKE CYSTEINE CLUSTER ASSOCIATED WITH KDZ TRANSPOSASES DOMAIN-CONTAINING PROTEIN"/>
    <property type="match status" value="1"/>
</dbReference>
<proteinExistence type="predicted"/>
<organism evidence="1 2">
    <name type="scientific">Puccinia striiformis</name>
    <dbReference type="NCBI Taxonomy" id="27350"/>
    <lineage>
        <taxon>Eukaryota</taxon>
        <taxon>Fungi</taxon>
        <taxon>Dikarya</taxon>
        <taxon>Basidiomycota</taxon>
        <taxon>Pucciniomycotina</taxon>
        <taxon>Pucciniomycetes</taxon>
        <taxon>Pucciniales</taxon>
        <taxon>Pucciniaceae</taxon>
        <taxon>Puccinia</taxon>
    </lineage>
</organism>
<keyword evidence="2" id="KW-1185">Reference proteome</keyword>
<reference evidence="1" key="1">
    <citation type="submission" date="2017-12" db="EMBL/GenBank/DDBJ databases">
        <title>Gene loss provides genomic basis for host adaptation in cereal stripe rust fungi.</title>
        <authorList>
            <person name="Xia C."/>
        </authorList>
    </citation>
    <scope>NUCLEOTIDE SEQUENCE [LARGE SCALE GENOMIC DNA]</scope>
    <source>
        <strain evidence="1">93-210</strain>
    </source>
</reference>
<name>A0A2S4W461_9BASI</name>
<sequence length="298" mass="33900">MVAIYEQENVIDLMWIFRATESEVRDLINVIEAESEALKEDIANLSGEDMPAGGELFVQAVHLRAERQPVLDTKTGLRLGTNLKEKIFKAQNDRKPAVMKMITEYNVQYSEYKLKYPNQLGSDVGENDLLSYKRLSTMSLDDAFWNDRLFYHSDAPWAINANIRQGITCILVLSQMQEEFELIAQELVWAMSWAIGYHDQLTRSPAYLRELTSHHLGSPLHCCCCLSYLIHCQPQANPDFLATWRDVPKNLPPDKYSISGDQANNNDDNWEEEILAAVVEDGEDADVVASDVEDEGHD</sequence>
<evidence type="ECO:0000313" key="1">
    <source>
        <dbReference type="EMBL" id="POW16550.1"/>
    </source>
</evidence>
<dbReference type="VEuPathDB" id="FungiDB:PSTT_01358"/>
<dbReference type="EMBL" id="PKSL01000007">
    <property type="protein sequence ID" value="POW16550.1"/>
    <property type="molecule type" value="Genomic_DNA"/>
</dbReference>
<dbReference type="Proteomes" id="UP000239156">
    <property type="component" value="Unassembled WGS sequence"/>
</dbReference>
<protein>
    <submittedName>
        <fullName evidence="1">Uncharacterized protein</fullName>
    </submittedName>
</protein>
<comment type="caution">
    <text evidence="1">The sequence shown here is derived from an EMBL/GenBank/DDBJ whole genome shotgun (WGS) entry which is preliminary data.</text>
</comment>
<evidence type="ECO:0000313" key="2">
    <source>
        <dbReference type="Proteomes" id="UP000239156"/>
    </source>
</evidence>
<gene>
    <name evidence="1" type="ORF">PSTT_01358</name>
</gene>
<accession>A0A2S4W461</accession>
<dbReference type="PANTHER" id="PTHR33096">
    <property type="entry name" value="CXC2 DOMAIN-CONTAINING PROTEIN"/>
    <property type="match status" value="1"/>
</dbReference>
<dbReference type="AlphaFoldDB" id="A0A2S4W461"/>